<comment type="caution">
    <text evidence="1">The sequence shown here is derived from an EMBL/GenBank/DDBJ whole genome shotgun (WGS) entry which is preliminary data.</text>
</comment>
<dbReference type="SUPFAM" id="SSF52540">
    <property type="entry name" value="P-loop containing nucleoside triphosphate hydrolases"/>
    <property type="match status" value="1"/>
</dbReference>
<dbReference type="RefSeq" id="WP_345218510.1">
    <property type="nucleotide sequence ID" value="NZ_BAAAXE010000001.1"/>
</dbReference>
<sequence length="722" mass="76869">MFDPISVGAISAVLGAVAAGTASEAGKWVWQSAGSLVQRMLGREATAPAGPRQVDAMAQQLYESMRRDPALARDWEAFARTVRRADGARSVPRLPAASRHFTNRQQVLKALDAEASRRPDGRPKVALLHGPEGIGTTEIARCWGGREAERRFKDGQVYLDLRSGPEGRMGPGAALREALRQLGVPEEETPPSVEYRAAHFRRCVAGLDLLVVLDHATSPAQVEPLIATGPGVVTLITARDPLLRVPALRVPVGPLADKHVRKLLEATAGRPAVDAARALLPSVIADCGGSPYAVLAAAPRLARVPQPRTERTPLPAMTERDAVRTAIDHAYRSLDPVTARAHRLTALRPWPAVTASLAARAANLTASDAARALDLLADARLLDTAGAGTYRQRPSVRAHAEQAAVQEDGPAVCSAAVGRVLDGYLRFAEPTARAALPQSWRSPRPRDTDEDVTYAQPGDAVAALAAESANLAEAVAAADEFGRPDTVCRLVRAMWPLQLKAGHLDVLLPALHTGARTADAHFPGTRTAAMMHAHLGFALTALERHEEAERELLAAARDESAAGHARGHASAVEGLGMLRLAQWRWEEAFALFDEAAGLYATVAPDGEGAADLPRAHALLERHRGRALAGLGRTGEARGRLEAALRHFRASADAYNTARTLTDLARTHVDGTRRAGPAEQAAALPLVDEAIAVLERERGDAHLGYLRRLRALCVSPGGDPAGR</sequence>
<dbReference type="EMBL" id="JBHMCR010000019">
    <property type="protein sequence ID" value="MFB9523933.1"/>
    <property type="molecule type" value="Genomic_DNA"/>
</dbReference>
<organism evidence="1 2">
    <name type="scientific">Streptomyces cremeus</name>
    <dbReference type="NCBI Taxonomy" id="66881"/>
    <lineage>
        <taxon>Bacteria</taxon>
        <taxon>Bacillati</taxon>
        <taxon>Actinomycetota</taxon>
        <taxon>Actinomycetes</taxon>
        <taxon>Kitasatosporales</taxon>
        <taxon>Streptomycetaceae</taxon>
        <taxon>Streptomyces</taxon>
    </lineage>
</organism>
<keyword evidence="2" id="KW-1185">Reference proteome</keyword>
<accession>A0ABV5PLN1</accession>
<evidence type="ECO:0000313" key="1">
    <source>
        <dbReference type="EMBL" id="MFB9523933.1"/>
    </source>
</evidence>
<reference evidence="1 2" key="1">
    <citation type="submission" date="2024-09" db="EMBL/GenBank/DDBJ databases">
        <authorList>
            <person name="Sun Q."/>
            <person name="Mori K."/>
        </authorList>
    </citation>
    <scope>NUCLEOTIDE SEQUENCE [LARGE SCALE GENOMIC DNA]</scope>
    <source>
        <strain evidence="1 2">JCM 4362</strain>
    </source>
</reference>
<dbReference type="SUPFAM" id="SSF48452">
    <property type="entry name" value="TPR-like"/>
    <property type="match status" value="1"/>
</dbReference>
<proteinExistence type="predicted"/>
<dbReference type="Gene3D" id="3.40.50.300">
    <property type="entry name" value="P-loop containing nucleotide triphosphate hydrolases"/>
    <property type="match status" value="1"/>
</dbReference>
<dbReference type="Proteomes" id="UP001589718">
    <property type="component" value="Unassembled WGS sequence"/>
</dbReference>
<dbReference type="InterPro" id="IPR011990">
    <property type="entry name" value="TPR-like_helical_dom_sf"/>
</dbReference>
<dbReference type="InterPro" id="IPR027417">
    <property type="entry name" value="P-loop_NTPase"/>
</dbReference>
<protein>
    <submittedName>
        <fullName evidence="1">Tetratricopeptide repeat protein</fullName>
    </submittedName>
</protein>
<dbReference type="Gene3D" id="1.25.40.10">
    <property type="entry name" value="Tetratricopeptide repeat domain"/>
    <property type="match status" value="1"/>
</dbReference>
<evidence type="ECO:0000313" key="2">
    <source>
        <dbReference type="Proteomes" id="UP001589718"/>
    </source>
</evidence>
<name>A0ABV5PLN1_STRCM</name>
<gene>
    <name evidence="1" type="ORF">ACFFTU_28715</name>
</gene>